<dbReference type="Pfam" id="PF12796">
    <property type="entry name" value="Ank_2"/>
    <property type="match status" value="2"/>
</dbReference>
<evidence type="ECO:0000256" key="3">
    <source>
        <dbReference type="PROSITE-ProRule" id="PRU00023"/>
    </source>
</evidence>
<feature type="region of interest" description="Disordered" evidence="4">
    <location>
        <begin position="318"/>
        <end position="346"/>
    </location>
</feature>
<gene>
    <name evidence="5" type="ORF">FN846DRAFT_966439</name>
</gene>
<keyword evidence="1" id="KW-0677">Repeat</keyword>
<dbReference type="PANTHER" id="PTHR24173">
    <property type="entry name" value="ANKYRIN REPEAT CONTAINING"/>
    <property type="match status" value="1"/>
</dbReference>
<evidence type="ECO:0000256" key="1">
    <source>
        <dbReference type="ARBA" id="ARBA00022737"/>
    </source>
</evidence>
<dbReference type="SMART" id="SM00248">
    <property type="entry name" value="ANK"/>
    <property type="match status" value="6"/>
</dbReference>
<dbReference type="InterPro" id="IPR036770">
    <property type="entry name" value="Ankyrin_rpt-contain_sf"/>
</dbReference>
<protein>
    <submittedName>
        <fullName evidence="5">Ankyrin repeat-containing domain protein</fullName>
    </submittedName>
</protein>
<dbReference type="EMBL" id="VXIS01000227">
    <property type="protein sequence ID" value="KAA8896106.1"/>
    <property type="molecule type" value="Genomic_DNA"/>
</dbReference>
<dbReference type="PROSITE" id="PS50297">
    <property type="entry name" value="ANK_REP_REGION"/>
    <property type="match status" value="5"/>
</dbReference>
<comment type="caution">
    <text evidence="5">The sequence shown here is derived from an EMBL/GenBank/DDBJ whole genome shotgun (WGS) entry which is preliminary data.</text>
</comment>
<evidence type="ECO:0000256" key="4">
    <source>
        <dbReference type="SAM" id="MobiDB-lite"/>
    </source>
</evidence>
<dbReference type="Proteomes" id="UP000326924">
    <property type="component" value="Unassembled WGS sequence"/>
</dbReference>
<evidence type="ECO:0000313" key="6">
    <source>
        <dbReference type="Proteomes" id="UP000326924"/>
    </source>
</evidence>
<proteinExistence type="predicted"/>
<name>A0A5J5EM32_9PEZI</name>
<dbReference type="PANTHER" id="PTHR24173:SF61">
    <property type="entry name" value="ANKYRIN 2"/>
    <property type="match status" value="1"/>
</dbReference>
<dbReference type="SUPFAM" id="SSF48403">
    <property type="entry name" value="Ankyrin repeat"/>
    <property type="match status" value="1"/>
</dbReference>
<feature type="repeat" description="ANK" evidence="3">
    <location>
        <begin position="156"/>
        <end position="188"/>
    </location>
</feature>
<feature type="repeat" description="ANK" evidence="3">
    <location>
        <begin position="230"/>
        <end position="262"/>
    </location>
</feature>
<feature type="repeat" description="ANK" evidence="3">
    <location>
        <begin position="90"/>
        <end position="122"/>
    </location>
</feature>
<evidence type="ECO:0000313" key="5">
    <source>
        <dbReference type="EMBL" id="KAA8896106.1"/>
    </source>
</evidence>
<feature type="repeat" description="ANK" evidence="3">
    <location>
        <begin position="196"/>
        <end position="228"/>
    </location>
</feature>
<dbReference type="AlphaFoldDB" id="A0A5J5EM32"/>
<accession>A0A5J5EM32</accession>
<sequence length="359" mass="37975">MKPALLRIPNEIVLLIAASLPLENRAAFLRTNKQLYNLCSADFYRTALREDGGTSALRYAARTGNTHVAALFLERLGVSPDHRFRDGLVTATTCLHVAAKRGHVDLVKLLLSAGALVDARNEARRTPLHHAAHGGALEVAKVLVASGADIMARDEVDATPLHAAAKKGHHLVCEFLLEAGALVEAMCKDPQNEVDDGYTPLHGAADFGHAEVAKCLLAAGAKVDAKIEASEWTPLGCAAAEGHVEVVKCLLLAGAEVNVVPEVPLRLAVDGKWHEGVLGMLLDAGADVPKALEGLFHVDTATRLTEFAEKWKSGALNKDEKEKEAAAVGVDADTDAEGDTPMPEAALPVPLRIGVPQTA</sequence>
<reference evidence="5 6" key="1">
    <citation type="submission" date="2019-09" db="EMBL/GenBank/DDBJ databases">
        <title>Draft genome of the ectomycorrhizal ascomycete Sphaerosporella brunnea.</title>
        <authorList>
            <consortium name="DOE Joint Genome Institute"/>
            <person name="Benucci G.M."/>
            <person name="Marozzi G."/>
            <person name="Antonielli L."/>
            <person name="Sanchez S."/>
            <person name="Marco P."/>
            <person name="Wang X."/>
            <person name="Falini L.B."/>
            <person name="Barry K."/>
            <person name="Haridas S."/>
            <person name="Lipzen A."/>
            <person name="Labutti K."/>
            <person name="Grigoriev I.V."/>
            <person name="Murat C."/>
            <person name="Martin F."/>
            <person name="Albertini E."/>
            <person name="Donnini D."/>
            <person name="Bonito G."/>
        </authorList>
    </citation>
    <scope>NUCLEOTIDE SEQUENCE [LARGE SCALE GENOMIC DNA]</scope>
    <source>
        <strain evidence="5 6">Sb_GMNB300</strain>
    </source>
</reference>
<dbReference type="InParanoid" id="A0A5J5EM32"/>
<feature type="repeat" description="ANK" evidence="3">
    <location>
        <begin position="123"/>
        <end position="155"/>
    </location>
</feature>
<dbReference type="InterPro" id="IPR002110">
    <property type="entry name" value="Ankyrin_rpt"/>
</dbReference>
<evidence type="ECO:0000256" key="2">
    <source>
        <dbReference type="ARBA" id="ARBA00023043"/>
    </source>
</evidence>
<dbReference type="Gene3D" id="1.25.40.20">
    <property type="entry name" value="Ankyrin repeat-containing domain"/>
    <property type="match status" value="3"/>
</dbReference>
<keyword evidence="6" id="KW-1185">Reference proteome</keyword>
<dbReference type="OrthoDB" id="5397230at2759"/>
<keyword evidence="2 3" id="KW-0040">ANK repeat</keyword>
<dbReference type="PRINTS" id="PR01415">
    <property type="entry name" value="ANKYRIN"/>
</dbReference>
<organism evidence="5 6">
    <name type="scientific">Sphaerosporella brunnea</name>
    <dbReference type="NCBI Taxonomy" id="1250544"/>
    <lineage>
        <taxon>Eukaryota</taxon>
        <taxon>Fungi</taxon>
        <taxon>Dikarya</taxon>
        <taxon>Ascomycota</taxon>
        <taxon>Pezizomycotina</taxon>
        <taxon>Pezizomycetes</taxon>
        <taxon>Pezizales</taxon>
        <taxon>Pyronemataceae</taxon>
        <taxon>Sphaerosporella</taxon>
    </lineage>
</organism>
<dbReference type="PROSITE" id="PS50088">
    <property type="entry name" value="ANK_REPEAT"/>
    <property type="match status" value="5"/>
</dbReference>